<gene>
    <name evidence="1" type="ORF">CC86DRAFT_402222</name>
</gene>
<dbReference type="Proteomes" id="UP000799424">
    <property type="component" value="Unassembled WGS sequence"/>
</dbReference>
<sequence length="219" mass="24233">MDAGTTSIFSEASRSIQLIANLIAKGPVLADGTTLRTDATSIADSRASSPWEPAQQVQNTICPPGYTDQEDLGKRPQAVNQSLQEDRHGVLQDATRLKVLIASGFPEIPNAVAHVLNRANPDHFVVKGLIDHAVPLHLMIEAWEFIRLERLKIIDRDLKEKVKLVPGSNSGPKSYRSGRRLRFKISSQRKSVAWIEKLLRMLQPASEEAFTAPKPEESP</sequence>
<keyword evidence="2" id="KW-1185">Reference proteome</keyword>
<accession>A0A6A7AGB6</accession>
<dbReference type="EMBL" id="MU006218">
    <property type="protein sequence ID" value="KAF2831717.1"/>
    <property type="molecule type" value="Genomic_DNA"/>
</dbReference>
<dbReference type="AlphaFoldDB" id="A0A6A7AGB6"/>
<name>A0A6A7AGB6_9PLEO</name>
<evidence type="ECO:0000313" key="2">
    <source>
        <dbReference type="Proteomes" id="UP000799424"/>
    </source>
</evidence>
<organism evidence="1 2">
    <name type="scientific">Ophiobolus disseminans</name>
    <dbReference type="NCBI Taxonomy" id="1469910"/>
    <lineage>
        <taxon>Eukaryota</taxon>
        <taxon>Fungi</taxon>
        <taxon>Dikarya</taxon>
        <taxon>Ascomycota</taxon>
        <taxon>Pezizomycotina</taxon>
        <taxon>Dothideomycetes</taxon>
        <taxon>Pleosporomycetidae</taxon>
        <taxon>Pleosporales</taxon>
        <taxon>Pleosporineae</taxon>
        <taxon>Phaeosphaeriaceae</taxon>
        <taxon>Ophiobolus</taxon>
    </lineage>
</organism>
<protein>
    <submittedName>
        <fullName evidence="1">Uncharacterized protein</fullName>
    </submittedName>
</protein>
<proteinExistence type="predicted"/>
<reference evidence="1" key="1">
    <citation type="journal article" date="2020" name="Stud. Mycol.">
        <title>101 Dothideomycetes genomes: a test case for predicting lifestyles and emergence of pathogens.</title>
        <authorList>
            <person name="Haridas S."/>
            <person name="Albert R."/>
            <person name="Binder M."/>
            <person name="Bloem J."/>
            <person name="Labutti K."/>
            <person name="Salamov A."/>
            <person name="Andreopoulos B."/>
            <person name="Baker S."/>
            <person name="Barry K."/>
            <person name="Bills G."/>
            <person name="Bluhm B."/>
            <person name="Cannon C."/>
            <person name="Castanera R."/>
            <person name="Culley D."/>
            <person name="Daum C."/>
            <person name="Ezra D."/>
            <person name="Gonzalez J."/>
            <person name="Henrissat B."/>
            <person name="Kuo A."/>
            <person name="Liang C."/>
            <person name="Lipzen A."/>
            <person name="Lutzoni F."/>
            <person name="Magnuson J."/>
            <person name="Mondo S."/>
            <person name="Nolan M."/>
            <person name="Ohm R."/>
            <person name="Pangilinan J."/>
            <person name="Park H.-J."/>
            <person name="Ramirez L."/>
            <person name="Alfaro M."/>
            <person name="Sun H."/>
            <person name="Tritt A."/>
            <person name="Yoshinaga Y."/>
            <person name="Zwiers L.-H."/>
            <person name="Turgeon B."/>
            <person name="Goodwin S."/>
            <person name="Spatafora J."/>
            <person name="Crous P."/>
            <person name="Grigoriev I."/>
        </authorList>
    </citation>
    <scope>NUCLEOTIDE SEQUENCE</scope>
    <source>
        <strain evidence="1">CBS 113818</strain>
    </source>
</reference>
<evidence type="ECO:0000313" key="1">
    <source>
        <dbReference type="EMBL" id="KAF2831717.1"/>
    </source>
</evidence>